<proteinExistence type="predicted"/>
<keyword evidence="2" id="KW-1185">Reference proteome</keyword>
<protein>
    <submittedName>
        <fullName evidence="1">Uncharacterized protein</fullName>
    </submittedName>
</protein>
<reference evidence="1 2" key="1">
    <citation type="submission" date="2019-05" db="EMBL/GenBank/DDBJ databases">
        <title>Another draft genome of Portunus trituberculatus and its Hox gene families provides insights of decapod evolution.</title>
        <authorList>
            <person name="Jeong J.-H."/>
            <person name="Song I."/>
            <person name="Kim S."/>
            <person name="Choi T."/>
            <person name="Kim D."/>
            <person name="Ryu S."/>
            <person name="Kim W."/>
        </authorList>
    </citation>
    <scope>NUCLEOTIDE SEQUENCE [LARGE SCALE GENOMIC DNA]</scope>
    <source>
        <tissue evidence="1">Muscle</tissue>
    </source>
</reference>
<name>A0A5B7FFG9_PORTR</name>
<evidence type="ECO:0000313" key="2">
    <source>
        <dbReference type="Proteomes" id="UP000324222"/>
    </source>
</evidence>
<dbReference type="EMBL" id="VSRR010006129">
    <property type="protein sequence ID" value="MPC44106.1"/>
    <property type="molecule type" value="Genomic_DNA"/>
</dbReference>
<sequence>MERLTTSSPTPRCLTDNTLYGTHTRLQQQNTTKAETDLSKKNQLVKAETELDNMNQQVKSLKPISHTAQ</sequence>
<accession>A0A5B7FFG9</accession>
<dbReference type="Proteomes" id="UP000324222">
    <property type="component" value="Unassembled WGS sequence"/>
</dbReference>
<organism evidence="1 2">
    <name type="scientific">Portunus trituberculatus</name>
    <name type="common">Swimming crab</name>
    <name type="synonym">Neptunus trituberculatus</name>
    <dbReference type="NCBI Taxonomy" id="210409"/>
    <lineage>
        <taxon>Eukaryota</taxon>
        <taxon>Metazoa</taxon>
        <taxon>Ecdysozoa</taxon>
        <taxon>Arthropoda</taxon>
        <taxon>Crustacea</taxon>
        <taxon>Multicrustacea</taxon>
        <taxon>Malacostraca</taxon>
        <taxon>Eumalacostraca</taxon>
        <taxon>Eucarida</taxon>
        <taxon>Decapoda</taxon>
        <taxon>Pleocyemata</taxon>
        <taxon>Brachyura</taxon>
        <taxon>Eubrachyura</taxon>
        <taxon>Portunoidea</taxon>
        <taxon>Portunidae</taxon>
        <taxon>Portuninae</taxon>
        <taxon>Portunus</taxon>
    </lineage>
</organism>
<dbReference type="AlphaFoldDB" id="A0A5B7FFG9"/>
<gene>
    <name evidence="1" type="ORF">E2C01_037770</name>
</gene>
<comment type="caution">
    <text evidence="1">The sequence shown here is derived from an EMBL/GenBank/DDBJ whole genome shotgun (WGS) entry which is preliminary data.</text>
</comment>
<evidence type="ECO:0000313" key="1">
    <source>
        <dbReference type="EMBL" id="MPC44106.1"/>
    </source>
</evidence>